<evidence type="ECO:0000313" key="1">
    <source>
        <dbReference type="EMBL" id="CBA15973.1"/>
    </source>
</evidence>
<name>D2UDD5_XANAP</name>
<dbReference type="Proteomes" id="UP000001890">
    <property type="component" value="Chromosome"/>
</dbReference>
<protein>
    <submittedName>
        <fullName evidence="1">Uncharacterized protein</fullName>
    </submittedName>
</protein>
<dbReference type="AlphaFoldDB" id="D2UDD5"/>
<dbReference type="EMBL" id="FP565176">
    <property type="protein sequence ID" value="CBA15973.1"/>
    <property type="molecule type" value="Genomic_DNA"/>
</dbReference>
<dbReference type="STRING" id="380358.XALC_1466"/>
<evidence type="ECO:0000313" key="2">
    <source>
        <dbReference type="Proteomes" id="UP000001890"/>
    </source>
</evidence>
<keyword evidence="2" id="KW-1185">Reference proteome</keyword>
<reference evidence="1 2" key="1">
    <citation type="journal article" date="2009" name="BMC Genomics">
        <title>The complete genome sequence of Xanthomonas albilineans provides new insights into the reductive genome evolution of the xylem-limited Xanthomonadaceae.</title>
        <authorList>
            <person name="Pieretti I."/>
            <person name="Royer M."/>
            <person name="Barbe V."/>
            <person name="Carrere S."/>
            <person name="Koebnik R."/>
            <person name="Cociancich S."/>
            <person name="Couloux A."/>
            <person name="Darrasse A."/>
            <person name="Gouzy J."/>
            <person name="Jacques M.A."/>
            <person name="Lauber E."/>
            <person name="Manceau C."/>
            <person name="Mangenot S."/>
            <person name="Poussier S."/>
            <person name="Segurens B."/>
            <person name="Szurek B."/>
            <person name="Verdier V."/>
            <person name="Arlat M."/>
            <person name="Rott P."/>
        </authorList>
    </citation>
    <scope>NUCLEOTIDE SEQUENCE [LARGE SCALE GENOMIC DNA]</scope>
    <source>
        <strain evidence="2">GPE PC73 / CFBP 7063</strain>
    </source>
</reference>
<dbReference type="KEGG" id="xal:XALC_1466"/>
<accession>D2UDD5</accession>
<dbReference type="eggNOG" id="ENOG502ZXPI">
    <property type="taxonomic scope" value="Bacteria"/>
</dbReference>
<sequence>MLNRLLRVVTPLMGRWPARPLRTAGPLLALSVAATSISDVATASDFGGAAGLSSQLVDRGIALTRDTPVLQGTLFWLPSPGWSVNVSASSALNAPGKVLMVAASLSRSWTLSDDWQMQAEVLRYSYPTDRINRLFNRNEASLGWNYRDRLSISLAAFQMPDSGLRPRWYGATDLTAHQPLIGALSLSAGIGISQAPPAMYGLKYASHYHYGHAGLIYTTGHWNVELERVFSNSRTGYPGRGIWPWVASVSRCF</sequence>
<organism evidence="1 2">
    <name type="scientific">Xanthomonas albilineans (strain GPE PC73 / CFBP 7063)</name>
    <dbReference type="NCBI Taxonomy" id="380358"/>
    <lineage>
        <taxon>Bacteria</taxon>
        <taxon>Pseudomonadati</taxon>
        <taxon>Pseudomonadota</taxon>
        <taxon>Gammaproteobacteria</taxon>
        <taxon>Lysobacterales</taxon>
        <taxon>Lysobacteraceae</taxon>
        <taxon>Xanthomonas</taxon>
    </lineage>
</organism>
<proteinExistence type="predicted"/>
<gene>
    <name evidence="1" type="ordered locus">XALc_1466</name>
</gene>